<dbReference type="SMART" id="SM01001">
    <property type="entry name" value="AIRC"/>
    <property type="match status" value="1"/>
</dbReference>
<sequence>MDEARLKSILGMFKRGEIADEDVLNLLRHLPYLDLGFAKLDTHRSLRRGMEEVIFCRGKTKEQVRGIARALSDAEGNIVFTHVERELFDVIREELPDAQYYEQARIAASVRRVATERREGITIVTGGTSDIGVAEEAAVIAELLGNRVERVYDVGVAGLHRLIPHIDLLGRSNVIIAVAGMEGALVTVVAGLTSCPVIAVPTSVGYGANLGGFSTLLAMLNCCVPGVSVVNIDNGFGAGVMAHMINSLAYRRRNESDD</sequence>
<evidence type="ECO:0000259" key="1">
    <source>
        <dbReference type="SMART" id="SM01001"/>
    </source>
</evidence>
<dbReference type="EMBL" id="DUIH01000014">
    <property type="protein sequence ID" value="HIH69899.1"/>
    <property type="molecule type" value="Genomic_DNA"/>
</dbReference>
<comment type="caution">
    <text evidence="2">The sequence shown here is derived from an EMBL/GenBank/DDBJ whole genome shotgun (WGS) entry which is preliminary data.</text>
</comment>
<dbReference type="GO" id="GO:0016787">
    <property type="term" value="F:hydrolase activity"/>
    <property type="evidence" value="ECO:0007669"/>
    <property type="project" value="InterPro"/>
</dbReference>
<organism evidence="2 3">
    <name type="scientific">Methermicoccus shengliensis</name>
    <dbReference type="NCBI Taxonomy" id="660064"/>
    <lineage>
        <taxon>Archaea</taxon>
        <taxon>Methanobacteriati</taxon>
        <taxon>Methanobacteriota</taxon>
        <taxon>Stenosarchaea group</taxon>
        <taxon>Methanomicrobia</taxon>
        <taxon>Methanosarcinales</taxon>
        <taxon>Methermicoccaceae</taxon>
        <taxon>Methermicoccus</taxon>
    </lineage>
</organism>
<dbReference type="AlphaFoldDB" id="A0A832RXX2"/>
<dbReference type="SUPFAM" id="SSF52255">
    <property type="entry name" value="N5-CAIR mutase (phosphoribosylaminoimidazole carboxylase, PurE)"/>
    <property type="match status" value="1"/>
</dbReference>
<evidence type="ECO:0000313" key="2">
    <source>
        <dbReference type="EMBL" id="HIH69899.1"/>
    </source>
</evidence>
<dbReference type="Pfam" id="PF00731">
    <property type="entry name" value="AIRC"/>
    <property type="match status" value="1"/>
</dbReference>
<dbReference type="PANTHER" id="PTHR43064:SF1">
    <property type="entry name" value="SLL1489 PROTEIN"/>
    <property type="match status" value="1"/>
</dbReference>
<dbReference type="NCBIfam" id="NF033503">
    <property type="entry name" value="LarB"/>
    <property type="match status" value="1"/>
</dbReference>
<dbReference type="Proteomes" id="UP000600363">
    <property type="component" value="Unassembled WGS sequence"/>
</dbReference>
<evidence type="ECO:0000313" key="3">
    <source>
        <dbReference type="Proteomes" id="UP000600363"/>
    </source>
</evidence>
<feature type="domain" description="PurE" evidence="1">
    <location>
        <begin position="119"/>
        <end position="251"/>
    </location>
</feature>
<accession>A0A832RXX2</accession>
<dbReference type="Gene3D" id="3.40.50.1970">
    <property type="match status" value="1"/>
</dbReference>
<gene>
    <name evidence="2" type="primary">larB</name>
    <name evidence="2" type="ORF">HA299_04685</name>
</gene>
<name>A0A832RXX2_9EURY</name>
<dbReference type="InterPro" id="IPR039476">
    <property type="entry name" value="P2CMN_synthase_LarB"/>
</dbReference>
<dbReference type="RefSeq" id="WP_042686507.1">
    <property type="nucleotide sequence ID" value="NZ_DUIH01000014.1"/>
</dbReference>
<dbReference type="InterPro" id="IPR000031">
    <property type="entry name" value="PurE_dom"/>
</dbReference>
<dbReference type="GO" id="GO:0006189">
    <property type="term" value="P:'de novo' IMP biosynthetic process"/>
    <property type="evidence" value="ECO:0007669"/>
    <property type="project" value="InterPro"/>
</dbReference>
<dbReference type="PANTHER" id="PTHR43064">
    <property type="entry name" value="PHOSPHORIBOSYLAMINOIMIDAZOLE CARBOXYLASE-RELATED"/>
    <property type="match status" value="1"/>
</dbReference>
<proteinExistence type="predicted"/>
<reference evidence="2" key="1">
    <citation type="journal article" date="2020" name="bioRxiv">
        <title>A rank-normalized archaeal taxonomy based on genome phylogeny resolves widespread incomplete and uneven classifications.</title>
        <authorList>
            <person name="Rinke C."/>
            <person name="Chuvochina M."/>
            <person name="Mussig A.J."/>
            <person name="Chaumeil P.-A."/>
            <person name="Waite D.W."/>
            <person name="Whitman W.B."/>
            <person name="Parks D.H."/>
            <person name="Hugenholtz P."/>
        </authorList>
    </citation>
    <scope>NUCLEOTIDE SEQUENCE</scope>
    <source>
        <strain evidence="2">UBA12518</strain>
    </source>
</reference>
<protein>
    <submittedName>
        <fullName evidence="2">Nickel pincer cofactor biosynthesis protein LarB</fullName>
    </submittedName>
</protein>